<name>A0A2P8E8J2_9BACT</name>
<dbReference type="RefSeq" id="WP_106566842.1">
    <property type="nucleotide sequence ID" value="NZ_JAUVYL010000023.1"/>
</dbReference>
<proteinExistence type="predicted"/>
<gene>
    <name evidence="1" type="ORF">CLV48_103321</name>
</gene>
<evidence type="ECO:0000313" key="1">
    <source>
        <dbReference type="EMBL" id="PSL05806.1"/>
    </source>
</evidence>
<comment type="caution">
    <text evidence="1">The sequence shown here is derived from an EMBL/GenBank/DDBJ whole genome shotgun (WGS) entry which is preliminary data.</text>
</comment>
<dbReference type="Proteomes" id="UP000240708">
    <property type="component" value="Unassembled WGS sequence"/>
</dbReference>
<sequence length="220" mass="25557">MINKILKKLQTTSKLKDNLFGQTETLFRQLEEICHTITKEIDEANKGQTPVPIKVERINDLEFIFRVGGDVLIFILQSNIVRLPDDTYLSRSKYLKEDVTLRYFGQILIYNFIADTLTYGRLDDPGYLIGRILLNRENKFFLEGDRKIVFSFPELRDNPATPEKMRSLIEQLIIAALENDLLAPAFHDIMVITYHQKLEHTSSMGNPKKIGFDFFAKPRE</sequence>
<accession>A0A2P8E8J2</accession>
<evidence type="ECO:0000313" key="2">
    <source>
        <dbReference type="Proteomes" id="UP000240708"/>
    </source>
</evidence>
<protein>
    <submittedName>
        <fullName evidence="1">Uncharacterized protein</fullName>
    </submittedName>
</protein>
<keyword evidence="2" id="KW-1185">Reference proteome</keyword>
<dbReference type="OrthoDB" id="1003648at2"/>
<organism evidence="1 2">
    <name type="scientific">Cecembia rubra</name>
    <dbReference type="NCBI Taxonomy" id="1485585"/>
    <lineage>
        <taxon>Bacteria</taxon>
        <taxon>Pseudomonadati</taxon>
        <taxon>Bacteroidota</taxon>
        <taxon>Cytophagia</taxon>
        <taxon>Cytophagales</taxon>
        <taxon>Cyclobacteriaceae</taxon>
        <taxon>Cecembia</taxon>
    </lineage>
</organism>
<reference evidence="1 2" key="1">
    <citation type="submission" date="2018-03" db="EMBL/GenBank/DDBJ databases">
        <title>Genomic Encyclopedia of Archaeal and Bacterial Type Strains, Phase II (KMG-II): from individual species to whole genera.</title>
        <authorList>
            <person name="Goeker M."/>
        </authorList>
    </citation>
    <scope>NUCLEOTIDE SEQUENCE [LARGE SCALE GENOMIC DNA]</scope>
    <source>
        <strain evidence="1 2">DSM 28057</strain>
    </source>
</reference>
<dbReference type="AlphaFoldDB" id="A0A2P8E8J2"/>
<dbReference type="EMBL" id="PYGF01000003">
    <property type="protein sequence ID" value="PSL05806.1"/>
    <property type="molecule type" value="Genomic_DNA"/>
</dbReference>